<dbReference type="AlphaFoldDB" id="A0A9X9X5M5"/>
<dbReference type="PANTHER" id="PTHR44943:SF8">
    <property type="entry name" value="TPR REPEAT-CONTAINING PROTEIN MJ0263"/>
    <property type="match status" value="1"/>
</dbReference>
<dbReference type="RefSeq" id="WP_211844364.1">
    <property type="nucleotide sequence ID" value="NZ_JAAEDL010000001.1"/>
</dbReference>
<protein>
    <submittedName>
        <fullName evidence="4">Tetratricopeptide repeat protein</fullName>
    </submittedName>
</protein>
<feature type="repeat" description="TPR" evidence="3">
    <location>
        <begin position="216"/>
        <end position="249"/>
    </location>
</feature>
<dbReference type="InterPro" id="IPR011990">
    <property type="entry name" value="TPR-like_helical_dom_sf"/>
</dbReference>
<dbReference type="Pfam" id="PF13414">
    <property type="entry name" value="TPR_11"/>
    <property type="match status" value="1"/>
</dbReference>
<dbReference type="PROSITE" id="PS50005">
    <property type="entry name" value="TPR"/>
    <property type="match status" value="8"/>
</dbReference>
<feature type="repeat" description="TPR" evidence="3">
    <location>
        <begin position="250"/>
        <end position="283"/>
    </location>
</feature>
<dbReference type="Pfam" id="PF07721">
    <property type="entry name" value="TPR_4"/>
    <property type="match status" value="1"/>
</dbReference>
<dbReference type="Gene3D" id="1.25.40.10">
    <property type="entry name" value="Tetratricopeptide repeat domain"/>
    <property type="match status" value="4"/>
</dbReference>
<dbReference type="SUPFAM" id="SSF48452">
    <property type="entry name" value="TPR-like"/>
    <property type="match status" value="1"/>
</dbReference>
<evidence type="ECO:0000313" key="4">
    <source>
        <dbReference type="EMBL" id="MBR0679011.1"/>
    </source>
</evidence>
<feature type="repeat" description="TPR" evidence="3">
    <location>
        <begin position="114"/>
        <end position="147"/>
    </location>
</feature>
<organism evidence="4 5">
    <name type="scientific">Neoroseomonas eburnea</name>
    <dbReference type="NCBI Taxonomy" id="1346889"/>
    <lineage>
        <taxon>Bacteria</taxon>
        <taxon>Pseudomonadati</taxon>
        <taxon>Pseudomonadota</taxon>
        <taxon>Alphaproteobacteria</taxon>
        <taxon>Acetobacterales</taxon>
        <taxon>Acetobacteraceae</taxon>
        <taxon>Neoroseomonas</taxon>
    </lineage>
</organism>
<accession>A0A9X9X5M5</accession>
<dbReference type="SUPFAM" id="SSF53756">
    <property type="entry name" value="UDP-Glycosyltransferase/glycogen phosphorylase"/>
    <property type="match status" value="1"/>
</dbReference>
<dbReference type="Pfam" id="PF00515">
    <property type="entry name" value="TPR_1"/>
    <property type="match status" value="1"/>
</dbReference>
<dbReference type="Proteomes" id="UP001138709">
    <property type="component" value="Unassembled WGS sequence"/>
</dbReference>
<feature type="repeat" description="TPR" evidence="3">
    <location>
        <begin position="182"/>
        <end position="215"/>
    </location>
</feature>
<evidence type="ECO:0000256" key="1">
    <source>
        <dbReference type="ARBA" id="ARBA00022737"/>
    </source>
</evidence>
<dbReference type="Gene3D" id="3.40.50.2000">
    <property type="entry name" value="Glycogen Phosphorylase B"/>
    <property type="match status" value="1"/>
</dbReference>
<reference evidence="4" key="1">
    <citation type="submission" date="2020-01" db="EMBL/GenBank/DDBJ databases">
        <authorList>
            <person name="Rat A."/>
        </authorList>
    </citation>
    <scope>NUCLEOTIDE SEQUENCE</scope>
    <source>
        <strain evidence="4">LMG 31228</strain>
    </source>
</reference>
<dbReference type="SMART" id="SM00028">
    <property type="entry name" value="TPR"/>
    <property type="match status" value="9"/>
</dbReference>
<keyword evidence="5" id="KW-1185">Reference proteome</keyword>
<keyword evidence="2 3" id="KW-0802">TPR repeat</keyword>
<dbReference type="EMBL" id="JAAEDL010000001">
    <property type="protein sequence ID" value="MBR0679011.1"/>
    <property type="molecule type" value="Genomic_DNA"/>
</dbReference>
<dbReference type="InterPro" id="IPR011717">
    <property type="entry name" value="TPR-4"/>
</dbReference>
<evidence type="ECO:0000313" key="5">
    <source>
        <dbReference type="Proteomes" id="UP001138709"/>
    </source>
</evidence>
<name>A0A9X9X5M5_9PROT</name>
<sequence length="642" mass="70805">MTASRPQTGAGLNALLQQAIALHRGGRLKEASALYDRILKAVPGHPEILHLQGMVALQSGRPAEALALMDRALRANPDLVAAHTNRGAALRALKRHEEALAAYDRGVALQPGDAQAHSNRGNTLADLGRWPEALESFDRALALRPAAAEIHSNRGNALRALGRWDEAIAAYDRAIALDPGYPGAHNNRGNALLALRRWEEALASYDAALRLRPDFAEAATNRGNALSALRREEEALASHDRAIALRPDFAEAHGNRGQVLFELGRWEEALAACDRAIALNPALADAHNSRGNALRELRRWPEAAASFDRAIALRPGYAEAYWNKSFGLLLNGEFEEGWRLYEWRKRKRDAIANRFPDRPTLTGGEEVAGRTVFVWWEQGLGDTIQFARYALALRDRGARVVLAVQEPLTALYRQLEPGIEVIGSQEAPASYDWQVPVMSLPLACDPRREAIPHPEGYLRADPVLRAAWEQRLGPRRRPRIGLAWRGNPANRHDPVRSIPPERLAPLLSLDADWVYIQNDIRPADEEFVRAATGLRFFCEDLRSFADTAALIEALDLVVSIDTSLAHLSGALGRPTWVMLSAAADWRWETEGESCPWYASARLFRQPRLGDWDSVAAHVGRDLVARFPGELGGAEGFRSGGTA</sequence>
<dbReference type="InterPro" id="IPR051685">
    <property type="entry name" value="Ycf3/AcsC/BcsC/TPR_MFPF"/>
</dbReference>
<feature type="repeat" description="TPR" evidence="3">
    <location>
        <begin position="284"/>
        <end position="317"/>
    </location>
</feature>
<dbReference type="InterPro" id="IPR019734">
    <property type="entry name" value="TPR_rpt"/>
</dbReference>
<reference evidence="4" key="2">
    <citation type="journal article" date="2021" name="Syst. Appl. Microbiol.">
        <title>Roseomonas hellenica sp. nov., isolated from roots of wild-growing Alkanna tinctoria.</title>
        <authorList>
            <person name="Rat A."/>
            <person name="Naranjo H.D."/>
            <person name="Lebbe L."/>
            <person name="Cnockaert M."/>
            <person name="Krigas N."/>
            <person name="Grigoriadou K."/>
            <person name="Maloupa E."/>
            <person name="Willems A."/>
        </authorList>
    </citation>
    <scope>NUCLEOTIDE SEQUENCE</scope>
    <source>
        <strain evidence="4">LMG 31228</strain>
    </source>
</reference>
<dbReference type="SUPFAM" id="SSF48439">
    <property type="entry name" value="Protein prenylyltransferase"/>
    <property type="match status" value="1"/>
</dbReference>
<comment type="caution">
    <text evidence="4">The sequence shown here is derived from an EMBL/GenBank/DDBJ whole genome shotgun (WGS) entry which is preliminary data.</text>
</comment>
<feature type="repeat" description="TPR" evidence="3">
    <location>
        <begin position="148"/>
        <end position="181"/>
    </location>
</feature>
<evidence type="ECO:0000256" key="2">
    <source>
        <dbReference type="ARBA" id="ARBA00022803"/>
    </source>
</evidence>
<dbReference type="Pfam" id="PF13432">
    <property type="entry name" value="TPR_16"/>
    <property type="match status" value="2"/>
</dbReference>
<keyword evidence="1" id="KW-0677">Repeat</keyword>
<dbReference type="GO" id="GO:0042802">
    <property type="term" value="F:identical protein binding"/>
    <property type="evidence" value="ECO:0007669"/>
    <property type="project" value="InterPro"/>
</dbReference>
<gene>
    <name evidence="4" type="ORF">GXW74_00795</name>
</gene>
<dbReference type="PROSITE" id="PS50293">
    <property type="entry name" value="TPR_REGION"/>
    <property type="match status" value="3"/>
</dbReference>
<dbReference type="PANTHER" id="PTHR44943">
    <property type="entry name" value="CELLULOSE SYNTHASE OPERON PROTEIN C"/>
    <property type="match status" value="1"/>
</dbReference>
<feature type="repeat" description="TPR" evidence="3">
    <location>
        <begin position="80"/>
        <end position="113"/>
    </location>
</feature>
<evidence type="ECO:0000256" key="3">
    <source>
        <dbReference type="PROSITE-ProRule" id="PRU00339"/>
    </source>
</evidence>
<proteinExistence type="predicted"/>
<feature type="repeat" description="TPR" evidence="3">
    <location>
        <begin position="46"/>
        <end position="79"/>
    </location>
</feature>